<name>A0A544W240_9MYCO</name>
<keyword evidence="1" id="KW-0328">Glycosyltransferase</keyword>
<organism evidence="5 6">
    <name type="scientific">Mycolicibacterium hodleri</name>
    <dbReference type="NCBI Taxonomy" id="49897"/>
    <lineage>
        <taxon>Bacteria</taxon>
        <taxon>Bacillati</taxon>
        <taxon>Actinomycetota</taxon>
        <taxon>Actinomycetes</taxon>
        <taxon>Mycobacteriales</taxon>
        <taxon>Mycobacteriaceae</taxon>
        <taxon>Mycolicibacterium</taxon>
    </lineage>
</organism>
<comment type="caution">
    <text evidence="5">The sequence shown here is derived from an EMBL/GenBank/DDBJ whole genome shotgun (WGS) entry which is preliminary data.</text>
</comment>
<dbReference type="EMBL" id="VIFX01000013">
    <property type="protein sequence ID" value="TQR86304.1"/>
    <property type="molecule type" value="Genomic_DNA"/>
</dbReference>
<dbReference type="InterPro" id="IPR028098">
    <property type="entry name" value="Glyco_trans_4-like_N"/>
</dbReference>
<evidence type="ECO:0000313" key="6">
    <source>
        <dbReference type="Proteomes" id="UP000315759"/>
    </source>
</evidence>
<dbReference type="Proteomes" id="UP000315759">
    <property type="component" value="Unassembled WGS sequence"/>
</dbReference>
<evidence type="ECO:0000313" key="5">
    <source>
        <dbReference type="EMBL" id="TQR86304.1"/>
    </source>
</evidence>
<dbReference type="Pfam" id="PF00534">
    <property type="entry name" value="Glycos_transf_1"/>
    <property type="match status" value="1"/>
</dbReference>
<dbReference type="CDD" id="cd03801">
    <property type="entry name" value="GT4_PimA-like"/>
    <property type="match status" value="1"/>
</dbReference>
<dbReference type="Pfam" id="PF13439">
    <property type="entry name" value="Glyco_transf_4"/>
    <property type="match status" value="1"/>
</dbReference>
<keyword evidence="6" id="KW-1185">Reference proteome</keyword>
<dbReference type="PANTHER" id="PTHR45871">
    <property type="entry name" value="N-ACETYLGLUCOSAMINYL-PHOSPHATIDYLINOSITOL BIOSYNTHETIC PROTEIN"/>
    <property type="match status" value="1"/>
</dbReference>
<evidence type="ECO:0000256" key="2">
    <source>
        <dbReference type="ARBA" id="ARBA00022679"/>
    </source>
</evidence>
<dbReference type="GO" id="GO:0016757">
    <property type="term" value="F:glycosyltransferase activity"/>
    <property type="evidence" value="ECO:0007669"/>
    <property type="project" value="UniProtKB-KW"/>
</dbReference>
<accession>A0A544W240</accession>
<sequence>MRHPVADRRSFAVTMVTPGFRAVPGGVESHTSALAKELTRQGVKVLVLTAERGIKRARVHRYDDCWVVTYPAWPVRSMSISPRLVLAAMRSRRSGRLMHVHSFHATTALAILGRRTPTVFTPHYHGKHGHSALANLLHLPYHYLGKVLFRRCDAVICVSDAERDALVADFPFVADRVGVIPNGADVEAIWSADPYRDEPTTVLCVGRLEGYKRVDAVIRAFVHAPANAQLVVVGTGPAQDALAALAVELGISDRTRLLGRVDDDELHRWMRTAHVMVSMSEREAFGMAPIEAACAGARIILSDIPAHRDVAAKYLPKVCTLIADPTPRGLGEEMCRQLAAPRATSSTVPDWRDVVEQTVEIYSAAGCHGGASNTDETQYITSASRVDAQHMEMTR</sequence>
<evidence type="ECO:0000256" key="1">
    <source>
        <dbReference type="ARBA" id="ARBA00022676"/>
    </source>
</evidence>
<dbReference type="SUPFAM" id="SSF53756">
    <property type="entry name" value="UDP-Glycosyltransferase/glycogen phosphorylase"/>
    <property type="match status" value="1"/>
</dbReference>
<dbReference type="AlphaFoldDB" id="A0A544W240"/>
<dbReference type="PANTHER" id="PTHR45871:SF1">
    <property type="entry name" value="PHOSPHATIDYLINOSITOL N-ACETYLGLUCOSAMINYLTRANSFERASE SUBUNIT A"/>
    <property type="match status" value="1"/>
</dbReference>
<protein>
    <submittedName>
        <fullName evidence="5">Glycosyltransferase family 4 protein</fullName>
    </submittedName>
</protein>
<dbReference type="RefSeq" id="WP_142552330.1">
    <property type="nucleotide sequence ID" value="NZ_VIFX01000013.1"/>
</dbReference>
<feature type="domain" description="Glycosyltransferase subfamily 4-like N-terminal" evidence="4">
    <location>
        <begin position="24"/>
        <end position="187"/>
    </location>
</feature>
<dbReference type="InterPro" id="IPR001296">
    <property type="entry name" value="Glyco_trans_1"/>
</dbReference>
<proteinExistence type="predicted"/>
<keyword evidence="2 5" id="KW-0808">Transferase</keyword>
<gene>
    <name evidence="5" type="ORF">D8S82_12025</name>
</gene>
<evidence type="ECO:0000259" key="4">
    <source>
        <dbReference type="Pfam" id="PF13439"/>
    </source>
</evidence>
<evidence type="ECO:0000259" key="3">
    <source>
        <dbReference type="Pfam" id="PF00534"/>
    </source>
</evidence>
<dbReference type="Gene3D" id="3.40.50.2000">
    <property type="entry name" value="Glycogen Phosphorylase B"/>
    <property type="match status" value="2"/>
</dbReference>
<feature type="domain" description="Glycosyl transferase family 1" evidence="3">
    <location>
        <begin position="196"/>
        <end position="315"/>
    </location>
</feature>
<reference evidence="5 6" key="1">
    <citation type="submission" date="2018-10" db="EMBL/GenBank/DDBJ databases">
        <title>Draft genome of Mycobacterium hodleri strain B.</title>
        <authorList>
            <person name="Amande T.J."/>
            <person name="Mcgenity T.J."/>
        </authorList>
    </citation>
    <scope>NUCLEOTIDE SEQUENCE [LARGE SCALE GENOMIC DNA]</scope>
    <source>
        <strain evidence="5 6">B</strain>
    </source>
</reference>